<evidence type="ECO:0000256" key="3">
    <source>
        <dbReference type="ARBA" id="ARBA00022676"/>
    </source>
</evidence>
<evidence type="ECO:0000256" key="7">
    <source>
        <dbReference type="ARBA" id="ARBA00023136"/>
    </source>
</evidence>
<name>A0A0G0LBQ6_9BACT</name>
<evidence type="ECO:0000256" key="6">
    <source>
        <dbReference type="ARBA" id="ARBA00022989"/>
    </source>
</evidence>
<protein>
    <recommendedName>
        <fullName evidence="9">Glycosyltransferase RgtA/B/C/D-like domain-containing protein</fullName>
    </recommendedName>
</protein>
<reference evidence="10 11" key="1">
    <citation type="journal article" date="2015" name="Nature">
        <title>rRNA introns, odd ribosomes, and small enigmatic genomes across a large radiation of phyla.</title>
        <authorList>
            <person name="Brown C.T."/>
            <person name="Hug L.A."/>
            <person name="Thomas B.C."/>
            <person name="Sharon I."/>
            <person name="Castelle C.J."/>
            <person name="Singh A."/>
            <person name="Wilkins M.J."/>
            <person name="Williams K.H."/>
            <person name="Banfield J.F."/>
        </authorList>
    </citation>
    <scope>NUCLEOTIDE SEQUENCE [LARGE SCALE GENOMIC DNA]</scope>
</reference>
<proteinExistence type="predicted"/>
<evidence type="ECO:0000259" key="9">
    <source>
        <dbReference type="Pfam" id="PF13231"/>
    </source>
</evidence>
<comment type="subcellular location">
    <subcellularLocation>
        <location evidence="1">Cell membrane</location>
        <topology evidence="1">Multi-pass membrane protein</topology>
    </subcellularLocation>
</comment>
<gene>
    <name evidence="10" type="ORF">UT12_C0013G0006</name>
</gene>
<dbReference type="PANTHER" id="PTHR33908">
    <property type="entry name" value="MANNOSYLTRANSFERASE YKCB-RELATED"/>
    <property type="match status" value="1"/>
</dbReference>
<feature type="transmembrane region" description="Helical" evidence="8">
    <location>
        <begin position="332"/>
        <end position="360"/>
    </location>
</feature>
<accession>A0A0G0LBQ6</accession>
<dbReference type="InterPro" id="IPR050297">
    <property type="entry name" value="LipidA_mod_glycosyltrf_83"/>
</dbReference>
<dbReference type="Proteomes" id="UP000034893">
    <property type="component" value="Unassembled WGS sequence"/>
</dbReference>
<dbReference type="PANTHER" id="PTHR33908:SF11">
    <property type="entry name" value="MEMBRANE PROTEIN"/>
    <property type="match status" value="1"/>
</dbReference>
<dbReference type="InterPro" id="IPR038731">
    <property type="entry name" value="RgtA/B/C-like"/>
</dbReference>
<dbReference type="GO" id="GO:0005886">
    <property type="term" value="C:plasma membrane"/>
    <property type="evidence" value="ECO:0007669"/>
    <property type="project" value="UniProtKB-SubCell"/>
</dbReference>
<comment type="caution">
    <text evidence="10">The sequence shown here is derived from an EMBL/GenBank/DDBJ whole genome shotgun (WGS) entry which is preliminary data.</text>
</comment>
<feature type="transmembrane region" description="Helical" evidence="8">
    <location>
        <begin position="96"/>
        <end position="113"/>
    </location>
</feature>
<feature type="transmembrane region" description="Helical" evidence="8">
    <location>
        <begin position="271"/>
        <end position="294"/>
    </location>
</feature>
<keyword evidence="3" id="KW-0328">Glycosyltransferase</keyword>
<evidence type="ECO:0000256" key="2">
    <source>
        <dbReference type="ARBA" id="ARBA00022475"/>
    </source>
</evidence>
<feature type="domain" description="Glycosyltransferase RgtA/B/C/D-like" evidence="9">
    <location>
        <begin position="76"/>
        <end position="225"/>
    </location>
</feature>
<feature type="transmembrane region" description="Helical" evidence="8">
    <location>
        <begin position="146"/>
        <end position="163"/>
    </location>
</feature>
<dbReference type="Pfam" id="PF13231">
    <property type="entry name" value="PMT_2"/>
    <property type="match status" value="1"/>
</dbReference>
<keyword evidence="4" id="KW-0808">Transferase</keyword>
<keyword evidence="7 8" id="KW-0472">Membrane</keyword>
<evidence type="ECO:0000256" key="5">
    <source>
        <dbReference type="ARBA" id="ARBA00022692"/>
    </source>
</evidence>
<sequence>MIFVEFTSKFFQDKKPLLLILLAALILRIYKIEQAFPFDFDQQIPAEAAYNFFINHKITLIGQELSFKGFFLGSLHNWIQFIPYGICNLKPDCVPYFYILIGIITIIILYLVVKKIFDTKTAIISSSIYAISFSAISFERGVNSNYFLFLSSIGLLFCLYKYFSGENKFLIFGAFIAGLAVVNFNPVFIFSAMTFFLFALMRSKRGVHVFIIAGFAFLINYFPLVIFNFRHDNILWNNLLNFISQNTTKADYFSRFIFLVKNVSIPFYSYYLFQSGGLVFSFISLIIIAFGIYLVVRSKNIFYLFLPIWVIVVILGFVFYKGWVPDYYFQQALLPIIIFVSLVLRKNFVIFLLFTFVFLFMNIHRAINYNTVINYKIKKDAVNFIINDSKGETFNVYYQLPLAHSTGYSSLFKLFEKLPQEGGKNLYIFEFKNSPDYLKYIYQKSFPKNKVEVGFDHFVKIVSVKNVN</sequence>
<keyword evidence="6 8" id="KW-1133">Transmembrane helix</keyword>
<keyword evidence="2" id="KW-1003">Cell membrane</keyword>
<organism evidence="10 11">
    <name type="scientific">Candidatus Curtissbacteria bacterium GW2011_GWC2_38_9</name>
    <dbReference type="NCBI Taxonomy" id="1618414"/>
    <lineage>
        <taxon>Bacteria</taxon>
        <taxon>Candidatus Curtissiibacteriota</taxon>
    </lineage>
</organism>
<evidence type="ECO:0000256" key="8">
    <source>
        <dbReference type="SAM" id="Phobius"/>
    </source>
</evidence>
<dbReference type="EMBL" id="LBVP01000013">
    <property type="protein sequence ID" value="KKQ89463.1"/>
    <property type="molecule type" value="Genomic_DNA"/>
</dbReference>
<evidence type="ECO:0000256" key="1">
    <source>
        <dbReference type="ARBA" id="ARBA00004651"/>
    </source>
</evidence>
<evidence type="ECO:0000313" key="10">
    <source>
        <dbReference type="EMBL" id="KKQ89463.1"/>
    </source>
</evidence>
<dbReference type="AlphaFoldDB" id="A0A0G0LBQ6"/>
<evidence type="ECO:0000256" key="4">
    <source>
        <dbReference type="ARBA" id="ARBA00022679"/>
    </source>
</evidence>
<dbReference type="GO" id="GO:0016763">
    <property type="term" value="F:pentosyltransferase activity"/>
    <property type="evidence" value="ECO:0007669"/>
    <property type="project" value="TreeGrafter"/>
</dbReference>
<keyword evidence="5 8" id="KW-0812">Transmembrane</keyword>
<feature type="transmembrane region" description="Helical" evidence="8">
    <location>
        <begin position="301"/>
        <end position="320"/>
    </location>
</feature>
<dbReference type="GO" id="GO:0009103">
    <property type="term" value="P:lipopolysaccharide biosynthetic process"/>
    <property type="evidence" value="ECO:0007669"/>
    <property type="project" value="UniProtKB-ARBA"/>
</dbReference>
<evidence type="ECO:0000313" key="11">
    <source>
        <dbReference type="Proteomes" id="UP000034893"/>
    </source>
</evidence>
<feature type="transmembrane region" description="Helical" evidence="8">
    <location>
        <begin position="169"/>
        <end position="200"/>
    </location>
</feature>
<feature type="transmembrane region" description="Helical" evidence="8">
    <location>
        <begin position="207"/>
        <end position="229"/>
    </location>
</feature>